<dbReference type="Pfam" id="PF00400">
    <property type="entry name" value="WD40"/>
    <property type="match status" value="2"/>
</dbReference>
<dbReference type="AlphaFoldDB" id="A0A4W3K4S5"/>
<dbReference type="Pfam" id="PF12894">
    <property type="entry name" value="ANAPC4_WD40"/>
    <property type="match status" value="1"/>
</dbReference>
<evidence type="ECO:0000313" key="4">
    <source>
        <dbReference type="Proteomes" id="UP000314986"/>
    </source>
</evidence>
<dbReference type="OMA" id="VHEIKLF"/>
<reference evidence="3" key="5">
    <citation type="submission" date="2025-09" db="UniProtKB">
        <authorList>
            <consortium name="Ensembl"/>
        </authorList>
    </citation>
    <scope>IDENTIFICATION</scope>
</reference>
<dbReference type="PANTHER" id="PTHR47822">
    <property type="entry name" value="CARBOHYDRATE BINDING DOMAIN CONTAINING PROTEIN"/>
    <property type="match status" value="1"/>
</dbReference>
<dbReference type="InterPro" id="IPR024977">
    <property type="entry name" value="Apc4-like_WD40_dom"/>
</dbReference>
<dbReference type="Proteomes" id="UP000314986">
    <property type="component" value="Unassembled WGS sequence"/>
</dbReference>
<dbReference type="InterPro" id="IPR036322">
    <property type="entry name" value="WD40_repeat_dom_sf"/>
</dbReference>
<evidence type="ECO:0000256" key="1">
    <source>
        <dbReference type="PROSITE-ProRule" id="PRU00221"/>
    </source>
</evidence>
<dbReference type="SUPFAM" id="SSF50978">
    <property type="entry name" value="WD40 repeat-like"/>
    <property type="match status" value="1"/>
</dbReference>
<name>A0A4W3K4S5_CALMI</name>
<proteinExistence type="predicted"/>
<feature type="domain" description="Anaphase-promoting complex subunit 4-like WD40" evidence="2">
    <location>
        <begin position="60"/>
        <end position="114"/>
    </location>
</feature>
<dbReference type="InParanoid" id="A0A4W3K4S5"/>
<evidence type="ECO:0000259" key="2">
    <source>
        <dbReference type="Pfam" id="PF12894"/>
    </source>
</evidence>
<dbReference type="STRING" id="7868.ENSCMIP00000039055"/>
<accession>A0A4W3K4S5</accession>
<dbReference type="SMART" id="SM00320">
    <property type="entry name" value="WD40"/>
    <property type="match status" value="5"/>
</dbReference>
<dbReference type="Ensembl" id="ENSCMIT00000039619.1">
    <property type="protein sequence ID" value="ENSCMIP00000039055.1"/>
    <property type="gene ID" value="ENSCMIG00000016380.1"/>
</dbReference>
<organism evidence="3 4">
    <name type="scientific">Callorhinchus milii</name>
    <name type="common">Ghost shark</name>
    <dbReference type="NCBI Taxonomy" id="7868"/>
    <lineage>
        <taxon>Eukaryota</taxon>
        <taxon>Metazoa</taxon>
        <taxon>Chordata</taxon>
        <taxon>Craniata</taxon>
        <taxon>Vertebrata</taxon>
        <taxon>Chondrichthyes</taxon>
        <taxon>Holocephali</taxon>
        <taxon>Chimaeriformes</taxon>
        <taxon>Callorhinchidae</taxon>
        <taxon>Callorhinchus</taxon>
    </lineage>
</organism>
<reference evidence="4" key="1">
    <citation type="journal article" date="2006" name="Science">
        <title>Ancient noncoding elements conserved in the human genome.</title>
        <authorList>
            <person name="Venkatesh B."/>
            <person name="Kirkness E.F."/>
            <person name="Loh Y.H."/>
            <person name="Halpern A.L."/>
            <person name="Lee A.P."/>
            <person name="Johnson J."/>
            <person name="Dandona N."/>
            <person name="Viswanathan L.D."/>
            <person name="Tay A."/>
            <person name="Venter J.C."/>
            <person name="Strausberg R.L."/>
            <person name="Brenner S."/>
        </authorList>
    </citation>
    <scope>NUCLEOTIDE SEQUENCE [LARGE SCALE GENOMIC DNA]</scope>
</reference>
<feature type="repeat" description="WD" evidence="1">
    <location>
        <begin position="146"/>
        <end position="178"/>
    </location>
</feature>
<sequence>MRSLEAGLCPCDTTQAGSTAKGNQAVAGLRAGKRLSDMDDPNSCESSPPLLLRRKVRLSKDHHSIYALRFSADSKRLAVGFGNGAVQLLEAETGAVQREVCQGHRTQEAAMCISFHPLQPSLLLVGSADGNLNIYDWELGSEPVTISEENNEINALDFSLDGGIFATAGKDRSIRLYDSLTNQVCNVFEAPDVRSWDDLSLTSGHTKRIFALRFHPEEHHTFLTGGWDRALKVKADSAQDCAGNSVVTASWVPSEALQLWDLRSLRVEKVLRFPTSLSQGQFLYTARFCHSDCVLAGGSGTSSAHITNINTNQVLGGIHLNNKAVQTLDSALGGQLIAVGGIGGNLSIGGLQRALGGSCHPQLSL</sequence>
<keyword evidence="4" id="KW-1185">Reference proteome</keyword>
<dbReference type="PROSITE" id="PS50082">
    <property type="entry name" value="WD_REPEATS_2"/>
    <property type="match status" value="1"/>
</dbReference>
<dbReference type="InterPro" id="IPR001680">
    <property type="entry name" value="WD40_rpt"/>
</dbReference>
<keyword evidence="1" id="KW-0853">WD repeat</keyword>
<reference evidence="4" key="2">
    <citation type="journal article" date="2007" name="PLoS Biol.">
        <title>Survey sequencing and comparative analysis of the elephant shark (Callorhinchus milii) genome.</title>
        <authorList>
            <person name="Venkatesh B."/>
            <person name="Kirkness E.F."/>
            <person name="Loh Y.H."/>
            <person name="Halpern A.L."/>
            <person name="Lee A.P."/>
            <person name="Johnson J."/>
            <person name="Dandona N."/>
            <person name="Viswanathan L.D."/>
            <person name="Tay A."/>
            <person name="Venter J.C."/>
            <person name="Strausberg R.L."/>
            <person name="Brenner S."/>
        </authorList>
    </citation>
    <scope>NUCLEOTIDE SEQUENCE [LARGE SCALE GENOMIC DNA]</scope>
</reference>
<evidence type="ECO:0000313" key="3">
    <source>
        <dbReference type="Ensembl" id="ENSCMIP00000039055.1"/>
    </source>
</evidence>
<reference evidence="4" key="3">
    <citation type="journal article" date="2014" name="Nature">
        <title>Elephant shark genome provides unique insights into gnathostome evolution.</title>
        <authorList>
            <consortium name="International Elephant Shark Genome Sequencing Consortium"/>
            <person name="Venkatesh B."/>
            <person name="Lee A.P."/>
            <person name="Ravi V."/>
            <person name="Maurya A.K."/>
            <person name="Lian M.M."/>
            <person name="Swann J.B."/>
            <person name="Ohta Y."/>
            <person name="Flajnik M.F."/>
            <person name="Sutoh Y."/>
            <person name="Kasahara M."/>
            <person name="Hoon S."/>
            <person name="Gangu V."/>
            <person name="Roy S.W."/>
            <person name="Irimia M."/>
            <person name="Korzh V."/>
            <person name="Kondrychyn I."/>
            <person name="Lim Z.W."/>
            <person name="Tay B.H."/>
            <person name="Tohari S."/>
            <person name="Kong K.W."/>
            <person name="Ho S."/>
            <person name="Lorente-Galdos B."/>
            <person name="Quilez J."/>
            <person name="Marques-Bonet T."/>
            <person name="Raney B.J."/>
            <person name="Ingham P.W."/>
            <person name="Tay A."/>
            <person name="Hillier L.W."/>
            <person name="Minx P."/>
            <person name="Boehm T."/>
            <person name="Wilson R.K."/>
            <person name="Brenner S."/>
            <person name="Warren W.C."/>
        </authorList>
    </citation>
    <scope>NUCLEOTIDE SEQUENCE [LARGE SCALE GENOMIC DNA]</scope>
</reference>
<dbReference type="InterPro" id="IPR015943">
    <property type="entry name" value="WD40/YVTN_repeat-like_dom_sf"/>
</dbReference>
<dbReference type="PANTHER" id="PTHR47822:SF3">
    <property type="entry name" value="ANAPHASE-PROMOTING COMPLEX SUBUNIT 4-LIKE WD40 DOMAIN-CONTAINING PROTEIN"/>
    <property type="match status" value="1"/>
</dbReference>
<protein>
    <submittedName>
        <fullName evidence="3">Polyadenylation factor subunit 2-like</fullName>
    </submittedName>
</protein>
<dbReference type="GeneTree" id="ENSGT00390000009065"/>
<reference evidence="3" key="4">
    <citation type="submission" date="2025-08" db="UniProtKB">
        <authorList>
            <consortium name="Ensembl"/>
        </authorList>
    </citation>
    <scope>IDENTIFICATION</scope>
</reference>
<dbReference type="Gene3D" id="2.130.10.10">
    <property type="entry name" value="YVTN repeat-like/Quinoprotein amine dehydrogenase"/>
    <property type="match status" value="2"/>
</dbReference>